<dbReference type="Pfam" id="PF03403">
    <property type="entry name" value="PAF-AH_p_II"/>
    <property type="match status" value="1"/>
</dbReference>
<evidence type="ECO:0000313" key="5">
    <source>
        <dbReference type="Proteomes" id="UP001057877"/>
    </source>
</evidence>
<dbReference type="InterPro" id="IPR029058">
    <property type="entry name" value="AB_hydrolase_fold"/>
</dbReference>
<gene>
    <name evidence="4" type="ORF">L1F29_29005</name>
</gene>
<evidence type="ECO:0000256" key="2">
    <source>
        <dbReference type="ARBA" id="ARBA00022963"/>
    </source>
</evidence>
<sequence>MEFFHGMGADVSHLETNVYNNAPIIHADRTYPVIVYSPEFGVERDMYLFNIQELVGNGFIVITVSAPYESVFTVFPNGEYIRQLGVVVGVIQGTDFDAWDRLLDIRTKGISRLMDELPEMNINHGMLKGKLDLERIGAIGHSLGGAAMFRAAQVDRRIKAGILLDASLHLLGEIKGRIDTPFLLLRQQASTLEQLLKSGMNEIVAREYMNGQKRLADDFCGFKSFIRIKRANHMSFSDVPLHFKEPDIADIHGVINTLTTLFMKRFAGMEGRVYTDLFVQGCLDGTNRINGDGDIME</sequence>
<dbReference type="PANTHER" id="PTHR10272">
    <property type="entry name" value="PLATELET-ACTIVATING FACTOR ACETYLHYDROLASE"/>
    <property type="match status" value="1"/>
</dbReference>
<dbReference type="Proteomes" id="UP001057877">
    <property type="component" value="Chromosome"/>
</dbReference>
<dbReference type="RefSeq" id="WP_258389848.1">
    <property type="nucleotide sequence ID" value="NZ_CP091430.1"/>
</dbReference>
<proteinExistence type="predicted"/>
<keyword evidence="1" id="KW-0378">Hydrolase</keyword>
<keyword evidence="5" id="KW-1185">Reference proteome</keyword>
<dbReference type="EMBL" id="CP091430">
    <property type="protein sequence ID" value="UVI33794.1"/>
    <property type="molecule type" value="Genomic_DNA"/>
</dbReference>
<accession>A0ABY5SJH5</accession>
<keyword evidence="2" id="KW-0442">Lipid degradation</keyword>
<evidence type="ECO:0000256" key="3">
    <source>
        <dbReference type="ARBA" id="ARBA00023098"/>
    </source>
</evidence>
<protein>
    <recommendedName>
        <fullName evidence="6">Alpha/beta hydrolase</fullName>
    </recommendedName>
</protein>
<organism evidence="4 5">
    <name type="scientific">Paenibacillus spongiae</name>
    <dbReference type="NCBI Taxonomy" id="2909671"/>
    <lineage>
        <taxon>Bacteria</taxon>
        <taxon>Bacillati</taxon>
        <taxon>Bacillota</taxon>
        <taxon>Bacilli</taxon>
        <taxon>Bacillales</taxon>
        <taxon>Paenibacillaceae</taxon>
        <taxon>Paenibacillus</taxon>
    </lineage>
</organism>
<keyword evidence="3" id="KW-0443">Lipid metabolism</keyword>
<reference evidence="4" key="1">
    <citation type="submission" date="2022-01" db="EMBL/GenBank/DDBJ databases">
        <title>Paenibacillus spongiae sp. nov., isolated from marine sponge.</title>
        <authorList>
            <person name="Li Z."/>
            <person name="Zhang M."/>
        </authorList>
    </citation>
    <scope>NUCLEOTIDE SEQUENCE</scope>
    <source>
        <strain evidence="4">PHS-Z3</strain>
    </source>
</reference>
<name>A0ABY5SJH5_9BACL</name>
<evidence type="ECO:0000313" key="4">
    <source>
        <dbReference type="EMBL" id="UVI33794.1"/>
    </source>
</evidence>
<evidence type="ECO:0008006" key="6">
    <source>
        <dbReference type="Google" id="ProtNLM"/>
    </source>
</evidence>
<dbReference type="PANTHER" id="PTHR10272:SF0">
    <property type="entry name" value="PLATELET-ACTIVATING FACTOR ACETYLHYDROLASE"/>
    <property type="match status" value="1"/>
</dbReference>
<dbReference type="Gene3D" id="3.40.50.1820">
    <property type="entry name" value="alpha/beta hydrolase"/>
    <property type="match status" value="1"/>
</dbReference>
<dbReference type="SUPFAM" id="SSF53474">
    <property type="entry name" value="alpha/beta-Hydrolases"/>
    <property type="match status" value="1"/>
</dbReference>
<evidence type="ECO:0000256" key="1">
    <source>
        <dbReference type="ARBA" id="ARBA00022801"/>
    </source>
</evidence>